<evidence type="ECO:0008006" key="5">
    <source>
        <dbReference type="Google" id="ProtNLM"/>
    </source>
</evidence>
<feature type="compositionally biased region" description="Polar residues" evidence="1">
    <location>
        <begin position="178"/>
        <end position="197"/>
    </location>
</feature>
<feature type="region of interest" description="Disordered" evidence="1">
    <location>
        <begin position="238"/>
        <end position="259"/>
    </location>
</feature>
<proteinExistence type="predicted"/>
<feature type="compositionally biased region" description="Low complexity" evidence="1">
    <location>
        <begin position="238"/>
        <end position="253"/>
    </location>
</feature>
<accession>A0A0C4EEG9</accession>
<evidence type="ECO:0000313" key="3">
    <source>
        <dbReference type="EnsemblFungi" id="MAPG_11142T0"/>
    </source>
</evidence>
<sequence length="314" mass="34257">MESAAFGIASAGAKIAVQAAFAGVELTNAPDQIRSCLQLTHTCKESLDRLIKAKNEHRASLKPSELREVEEIINQARDRIQEVHDVFEPCCRLQPDEAWFEMKTMGRVQWTVLNSADFKHMKPGIGVLNNKVEHQITRIKIRAEHEATRSYLERALASMGLGDDRQEGDVGAEDITSDGGSTTAAEVDTSSPAWISQPTPPYVLKDEKRRLRKDRFKSEFNSFSRIFSSSLSSQKHAAAASSGSSTNTTGTSSHRQTKSLADAAWRSMRGNIFLLEDSEDGAGRDEAVAVPIVVPVSTEGEDAAAEEDTASPPA</sequence>
<feature type="region of interest" description="Disordered" evidence="1">
    <location>
        <begin position="294"/>
        <end position="314"/>
    </location>
</feature>
<name>A0A0C4EEG9_MAGP6</name>
<dbReference type="EnsemblFungi" id="MAPG_11142T0">
    <property type="protein sequence ID" value="MAPG_11142T0"/>
    <property type="gene ID" value="MAPG_11142"/>
</dbReference>
<reference evidence="2" key="2">
    <citation type="submission" date="2010-05" db="EMBL/GenBank/DDBJ databases">
        <title>The Genome Sequence of Magnaporthe poae strain ATCC 64411.</title>
        <authorList>
            <consortium name="The Broad Institute Genome Sequencing Platform"/>
            <consortium name="Broad Institute Genome Sequencing Center for Infectious Disease"/>
            <person name="Ma L.-J."/>
            <person name="Dead R."/>
            <person name="Young S."/>
            <person name="Zeng Q."/>
            <person name="Koehrsen M."/>
            <person name="Alvarado L."/>
            <person name="Berlin A."/>
            <person name="Chapman S.B."/>
            <person name="Chen Z."/>
            <person name="Freedman E."/>
            <person name="Gellesch M."/>
            <person name="Goldberg J."/>
            <person name="Griggs A."/>
            <person name="Gujja S."/>
            <person name="Heilman E.R."/>
            <person name="Heiman D."/>
            <person name="Hepburn T."/>
            <person name="Howarth C."/>
            <person name="Jen D."/>
            <person name="Larson L."/>
            <person name="Mehta T."/>
            <person name="Neiman D."/>
            <person name="Pearson M."/>
            <person name="Roberts A."/>
            <person name="Saif S."/>
            <person name="Shea T."/>
            <person name="Shenoy N."/>
            <person name="Sisk P."/>
            <person name="Stolte C."/>
            <person name="Sykes S."/>
            <person name="Walk T."/>
            <person name="White J."/>
            <person name="Yandava C."/>
            <person name="Haas B."/>
            <person name="Nusbaum C."/>
            <person name="Birren B."/>
        </authorList>
    </citation>
    <scope>NUCLEOTIDE SEQUENCE</scope>
    <source>
        <strain evidence="2">ATCC 64411</strain>
    </source>
</reference>
<evidence type="ECO:0000313" key="2">
    <source>
        <dbReference type="EMBL" id="KLU92196.1"/>
    </source>
</evidence>
<dbReference type="Proteomes" id="UP000011715">
    <property type="component" value="Unassembled WGS sequence"/>
</dbReference>
<protein>
    <recommendedName>
        <fullName evidence="5">Fungal N-terminal domain-containing protein</fullName>
    </recommendedName>
</protein>
<feature type="region of interest" description="Disordered" evidence="1">
    <location>
        <begin position="160"/>
        <end position="207"/>
    </location>
</feature>
<keyword evidence="4" id="KW-1185">Reference proteome</keyword>
<reference evidence="3" key="5">
    <citation type="submission" date="2015-06" db="UniProtKB">
        <authorList>
            <consortium name="EnsemblFungi"/>
        </authorList>
    </citation>
    <scope>IDENTIFICATION</scope>
    <source>
        <strain evidence="3">ATCC 64411</strain>
    </source>
</reference>
<gene>
    <name evidence="2" type="ORF">MAPG_11142</name>
</gene>
<feature type="compositionally biased region" description="Acidic residues" evidence="1">
    <location>
        <begin position="299"/>
        <end position="314"/>
    </location>
</feature>
<reference evidence="2" key="3">
    <citation type="submission" date="2011-03" db="EMBL/GenBank/DDBJ databases">
        <title>Annotation of Magnaporthe poae ATCC 64411.</title>
        <authorList>
            <person name="Ma L.-J."/>
            <person name="Dead R."/>
            <person name="Young S.K."/>
            <person name="Zeng Q."/>
            <person name="Gargeya S."/>
            <person name="Fitzgerald M."/>
            <person name="Haas B."/>
            <person name="Abouelleil A."/>
            <person name="Alvarado L."/>
            <person name="Arachchi H.M."/>
            <person name="Berlin A."/>
            <person name="Brown A."/>
            <person name="Chapman S.B."/>
            <person name="Chen Z."/>
            <person name="Dunbar C."/>
            <person name="Freedman E."/>
            <person name="Gearin G."/>
            <person name="Gellesch M."/>
            <person name="Goldberg J."/>
            <person name="Griggs A."/>
            <person name="Gujja S."/>
            <person name="Heiman D."/>
            <person name="Howarth C."/>
            <person name="Larson L."/>
            <person name="Lui A."/>
            <person name="MacDonald P.J.P."/>
            <person name="Mehta T."/>
            <person name="Montmayeur A."/>
            <person name="Murphy C."/>
            <person name="Neiman D."/>
            <person name="Pearson M."/>
            <person name="Priest M."/>
            <person name="Roberts A."/>
            <person name="Saif S."/>
            <person name="Shea T."/>
            <person name="Shenoy N."/>
            <person name="Sisk P."/>
            <person name="Stolte C."/>
            <person name="Sykes S."/>
            <person name="Yandava C."/>
            <person name="Wortman J."/>
            <person name="Nusbaum C."/>
            <person name="Birren B."/>
        </authorList>
    </citation>
    <scope>NUCLEOTIDE SEQUENCE</scope>
    <source>
        <strain evidence="2">ATCC 64411</strain>
    </source>
</reference>
<reference evidence="3" key="4">
    <citation type="journal article" date="2015" name="G3 (Bethesda)">
        <title>Genome sequences of three phytopathogenic species of the Magnaporthaceae family of fungi.</title>
        <authorList>
            <person name="Okagaki L.H."/>
            <person name="Nunes C.C."/>
            <person name="Sailsbery J."/>
            <person name="Clay B."/>
            <person name="Brown D."/>
            <person name="John T."/>
            <person name="Oh Y."/>
            <person name="Young N."/>
            <person name="Fitzgerald M."/>
            <person name="Haas B.J."/>
            <person name="Zeng Q."/>
            <person name="Young S."/>
            <person name="Adiconis X."/>
            <person name="Fan L."/>
            <person name="Levin J.Z."/>
            <person name="Mitchell T.K."/>
            <person name="Okubara P.A."/>
            <person name="Farman M.L."/>
            <person name="Kohn L.M."/>
            <person name="Birren B."/>
            <person name="Ma L.-J."/>
            <person name="Dean R.A."/>
        </authorList>
    </citation>
    <scope>NUCLEOTIDE SEQUENCE</scope>
    <source>
        <strain evidence="3">ATCC 64411 / 73-15</strain>
    </source>
</reference>
<dbReference type="AlphaFoldDB" id="A0A0C4EEG9"/>
<dbReference type="VEuPathDB" id="FungiDB:MAPG_11142"/>
<dbReference type="EMBL" id="GL876979">
    <property type="protein sequence ID" value="KLU92196.1"/>
    <property type="molecule type" value="Genomic_DNA"/>
</dbReference>
<dbReference type="EMBL" id="ADBL01002740">
    <property type="status" value="NOT_ANNOTATED_CDS"/>
    <property type="molecule type" value="Genomic_DNA"/>
</dbReference>
<organism evidence="3 4">
    <name type="scientific">Magnaporthiopsis poae (strain ATCC 64411 / 73-15)</name>
    <name type="common">Kentucky bluegrass fungus</name>
    <name type="synonym">Magnaporthe poae</name>
    <dbReference type="NCBI Taxonomy" id="644358"/>
    <lineage>
        <taxon>Eukaryota</taxon>
        <taxon>Fungi</taxon>
        <taxon>Dikarya</taxon>
        <taxon>Ascomycota</taxon>
        <taxon>Pezizomycotina</taxon>
        <taxon>Sordariomycetes</taxon>
        <taxon>Sordariomycetidae</taxon>
        <taxon>Magnaporthales</taxon>
        <taxon>Magnaporthaceae</taxon>
        <taxon>Magnaporthiopsis</taxon>
    </lineage>
</organism>
<evidence type="ECO:0000313" key="4">
    <source>
        <dbReference type="Proteomes" id="UP000011715"/>
    </source>
</evidence>
<evidence type="ECO:0000256" key="1">
    <source>
        <dbReference type="SAM" id="MobiDB-lite"/>
    </source>
</evidence>
<reference evidence="4" key="1">
    <citation type="submission" date="2010-05" db="EMBL/GenBank/DDBJ databases">
        <title>The genome sequence of Magnaporthe poae strain ATCC 64411.</title>
        <authorList>
            <person name="Ma L.-J."/>
            <person name="Dead R."/>
            <person name="Young S."/>
            <person name="Zeng Q."/>
            <person name="Koehrsen M."/>
            <person name="Alvarado L."/>
            <person name="Berlin A."/>
            <person name="Chapman S.B."/>
            <person name="Chen Z."/>
            <person name="Freedman E."/>
            <person name="Gellesch M."/>
            <person name="Goldberg J."/>
            <person name="Griggs A."/>
            <person name="Gujja S."/>
            <person name="Heilman E.R."/>
            <person name="Heiman D."/>
            <person name="Hepburn T."/>
            <person name="Howarth C."/>
            <person name="Jen D."/>
            <person name="Larson L."/>
            <person name="Mehta T."/>
            <person name="Neiman D."/>
            <person name="Pearson M."/>
            <person name="Roberts A."/>
            <person name="Saif S."/>
            <person name="Shea T."/>
            <person name="Shenoy N."/>
            <person name="Sisk P."/>
            <person name="Stolte C."/>
            <person name="Sykes S."/>
            <person name="Walk T."/>
            <person name="White J."/>
            <person name="Yandava C."/>
            <person name="Haas B."/>
            <person name="Nusbaum C."/>
            <person name="Birren B."/>
        </authorList>
    </citation>
    <scope>NUCLEOTIDE SEQUENCE [LARGE SCALE GENOMIC DNA]</scope>
    <source>
        <strain evidence="4">ATCC 64411 / 73-15</strain>
    </source>
</reference>